<evidence type="ECO:0000259" key="2">
    <source>
        <dbReference type="Pfam" id="PF16244"/>
    </source>
</evidence>
<feature type="chain" id="PRO_5037979507" evidence="1">
    <location>
        <begin position="26"/>
        <end position="694"/>
    </location>
</feature>
<evidence type="ECO:0000256" key="1">
    <source>
        <dbReference type="SAM" id="SignalP"/>
    </source>
</evidence>
<evidence type="ECO:0000313" key="3">
    <source>
        <dbReference type="EMBL" id="MBC8595387.1"/>
    </source>
</evidence>
<dbReference type="AlphaFoldDB" id="A0A926FB11"/>
<protein>
    <submittedName>
        <fullName evidence="3">S-layer homology domain-containing protein</fullName>
    </submittedName>
</protein>
<keyword evidence="1" id="KW-0732">Signal</keyword>
<gene>
    <name evidence="3" type="ORF">H8706_00695</name>
</gene>
<comment type="caution">
    <text evidence="3">The sequence shown here is derived from an EMBL/GenBank/DDBJ whole genome shotgun (WGS) entry which is preliminary data.</text>
</comment>
<dbReference type="Pfam" id="PF16244">
    <property type="entry name" value="DUF4901"/>
    <property type="match status" value="1"/>
</dbReference>
<feature type="signal peptide" evidence="1">
    <location>
        <begin position="1"/>
        <end position="25"/>
    </location>
</feature>
<name>A0A926FB11_9FIRM</name>
<dbReference type="InterPro" id="IPR032599">
    <property type="entry name" value="YcdB/YcdC_rep_domain"/>
</dbReference>
<evidence type="ECO:0000313" key="4">
    <source>
        <dbReference type="Proteomes" id="UP000647416"/>
    </source>
</evidence>
<reference evidence="3" key="1">
    <citation type="submission" date="2020-08" db="EMBL/GenBank/DDBJ databases">
        <title>Genome public.</title>
        <authorList>
            <person name="Liu C."/>
            <person name="Sun Q."/>
        </authorList>
    </citation>
    <scope>NUCLEOTIDE SEQUENCE</scope>
    <source>
        <strain evidence="3">NSJ-50</strain>
    </source>
</reference>
<dbReference type="RefSeq" id="WP_262431092.1">
    <property type="nucleotide sequence ID" value="NZ_JACRTE010000001.1"/>
</dbReference>
<dbReference type="EMBL" id="JACRTE010000001">
    <property type="protein sequence ID" value="MBC8595387.1"/>
    <property type="molecule type" value="Genomic_DNA"/>
</dbReference>
<keyword evidence="4" id="KW-1185">Reference proteome</keyword>
<organism evidence="3 4">
    <name type="scientific">Qingrenia yutianensis</name>
    <dbReference type="NCBI Taxonomy" id="2763676"/>
    <lineage>
        <taxon>Bacteria</taxon>
        <taxon>Bacillati</taxon>
        <taxon>Bacillota</taxon>
        <taxon>Clostridia</taxon>
        <taxon>Eubacteriales</taxon>
        <taxon>Oscillospiraceae</taxon>
        <taxon>Qingrenia</taxon>
    </lineage>
</organism>
<dbReference type="Proteomes" id="UP000647416">
    <property type="component" value="Unassembled WGS sequence"/>
</dbReference>
<accession>A0A926FB11</accession>
<feature type="domain" description="YcdB/YcdC repeated" evidence="2">
    <location>
        <begin position="31"/>
        <end position="177"/>
    </location>
</feature>
<proteinExistence type="predicted"/>
<sequence>MKKMICVSLSIAMLITSLFVPSAFAADKGVEQAILTAKNLLDISDDRYVIDEFSQNGEDYNLSWKNRSENVLDGISATVSGGEITSYYKNYERDYDRMKFPTVTKEDAQAKGESFIAKVCPTVFENMKIERSNFERYAGGTYTFTYTRYYDSVPVRDQETYVEVAADSGEVVGFNTNYDRNLTFEDKNGAVGFEKAKDGYIKNFGYELKYVLKYDDKEKTNNAFLAYVPNDVKYYTYLDAMTGELVDVKDLMFESRGGMGDKQSAAMGMLPDDTNNAKSENGAVLSKEEQALNEEIAMLPKQDEIVNKIKAVEEFKIDGGYTVERYKIFKNYDGEYFASVELSNEGAKRGEDYTTKYIKYNLTANRLENYSSYGTDIRTENDKKADFSDMEEKSQKFIDEYYAEFANEFKYTKDVNSDYVYKFNRIYGGIKVNSNFISFAYDEYTGELTNVNFNRDEAKFASKENVKNIDELYSKILTSDTLKLNYIVYRKYGADNKLMRAAKLVYSLDDNYTLYDANTLDEVDYSGEHPVERTYNYDDIENHYVKPYAEKLAQLDIGFDGTSLRPDESVTKRDYLALIALADNRYYFDYASDQLAKIMIRNGIIEKDDKNLDEPVSRIDAVRFMINKLGYKEVASKTSIFNCPFADIPENMIGYATLGAAFGIVSDKSDVLDAQTNLTRADALIIIYNYLTRE</sequence>